<organism evidence="2">
    <name type="scientific">hydrothermal vent metagenome</name>
    <dbReference type="NCBI Taxonomy" id="652676"/>
    <lineage>
        <taxon>unclassified sequences</taxon>
        <taxon>metagenomes</taxon>
        <taxon>ecological metagenomes</taxon>
    </lineage>
</organism>
<dbReference type="EMBL" id="UOFV01000388">
    <property type="protein sequence ID" value="VAX03315.1"/>
    <property type="molecule type" value="Genomic_DNA"/>
</dbReference>
<proteinExistence type="predicted"/>
<sequence>MFLAGIQRFKLPDKRSGTVGSYIVVVLTSGVLLTQRSQRHKERRENTKKLYVLCDLCIKYPVIL</sequence>
<keyword evidence="1" id="KW-0472">Membrane</keyword>
<accession>A0A3B1BAJ0</accession>
<evidence type="ECO:0000313" key="2">
    <source>
        <dbReference type="EMBL" id="VAX03315.1"/>
    </source>
</evidence>
<reference evidence="2" key="1">
    <citation type="submission" date="2018-06" db="EMBL/GenBank/DDBJ databases">
        <authorList>
            <person name="Zhirakovskaya E."/>
        </authorList>
    </citation>
    <scope>NUCLEOTIDE SEQUENCE</scope>
</reference>
<feature type="transmembrane region" description="Helical" evidence="1">
    <location>
        <begin position="16"/>
        <end position="34"/>
    </location>
</feature>
<protein>
    <submittedName>
        <fullName evidence="2">Uncharacterized protein</fullName>
    </submittedName>
</protein>
<dbReference type="AlphaFoldDB" id="A0A3B1BAJ0"/>
<name>A0A3B1BAJ0_9ZZZZ</name>
<keyword evidence="1" id="KW-1133">Transmembrane helix</keyword>
<evidence type="ECO:0000256" key="1">
    <source>
        <dbReference type="SAM" id="Phobius"/>
    </source>
</evidence>
<keyword evidence="1" id="KW-0812">Transmembrane</keyword>
<gene>
    <name evidence="2" type="ORF">MNBD_GAMMA19-1775</name>
</gene>